<name>A0A317K3P7_9ACTN</name>
<dbReference type="EMBL" id="QGSV01000208">
    <property type="protein sequence ID" value="PWU46944.1"/>
    <property type="molecule type" value="Genomic_DNA"/>
</dbReference>
<sequence>MRKIVLSKGRHRGLPISVARHYRALEARMAMAAEQIQRATEVRPTPRWVAPTFAVLALLTLPWIGYLAVTLPRHALSVHYRAAWVGFDLGLVAMLALTAVQAYRGHRQVGLAASATATMLVVDAWFDVTTTPGGPDLLLSIVLAALVEVPLAAVCVWIARHGDRMVERRLRQLAVHAELATDQAEAARRTATSARRRLAQVRGRSR</sequence>
<organism evidence="2 3">
    <name type="scientific">Micromonospora globispora</name>
    <dbReference type="NCBI Taxonomy" id="1450148"/>
    <lineage>
        <taxon>Bacteria</taxon>
        <taxon>Bacillati</taxon>
        <taxon>Actinomycetota</taxon>
        <taxon>Actinomycetes</taxon>
        <taxon>Micromonosporales</taxon>
        <taxon>Micromonosporaceae</taxon>
        <taxon>Micromonospora</taxon>
    </lineage>
</organism>
<evidence type="ECO:0008006" key="4">
    <source>
        <dbReference type="Google" id="ProtNLM"/>
    </source>
</evidence>
<protein>
    <recommendedName>
        <fullName evidence="4">DUF2637 domain-containing protein</fullName>
    </recommendedName>
</protein>
<feature type="transmembrane region" description="Helical" evidence="1">
    <location>
        <begin position="138"/>
        <end position="159"/>
    </location>
</feature>
<feature type="transmembrane region" description="Helical" evidence="1">
    <location>
        <begin position="81"/>
        <end position="102"/>
    </location>
</feature>
<dbReference type="AlphaFoldDB" id="A0A317K3P7"/>
<gene>
    <name evidence="2" type="ORF">DLJ46_16465</name>
</gene>
<evidence type="ECO:0000256" key="1">
    <source>
        <dbReference type="SAM" id="Phobius"/>
    </source>
</evidence>
<keyword evidence="3" id="KW-1185">Reference proteome</keyword>
<reference evidence="3" key="1">
    <citation type="submission" date="2018-05" db="EMBL/GenBank/DDBJ databases">
        <title>Micromonospora globispora sp. nov. and Micromonospora rugosa sp. nov., isolated from marine sediment.</title>
        <authorList>
            <person name="Carro L."/>
            <person name="Aysel V."/>
            <person name="Cetin D."/>
            <person name="Igual J.M."/>
            <person name="Klenk H.-P."/>
            <person name="Trujillo M.E."/>
            <person name="Sahin N."/>
        </authorList>
    </citation>
    <scope>NUCLEOTIDE SEQUENCE [LARGE SCALE GENOMIC DNA]</scope>
    <source>
        <strain evidence="3">S2904</strain>
    </source>
</reference>
<feature type="transmembrane region" description="Helical" evidence="1">
    <location>
        <begin position="48"/>
        <end position="69"/>
    </location>
</feature>
<dbReference type="Proteomes" id="UP000245683">
    <property type="component" value="Unassembled WGS sequence"/>
</dbReference>
<keyword evidence="1" id="KW-0472">Membrane</keyword>
<proteinExistence type="predicted"/>
<keyword evidence="1" id="KW-0812">Transmembrane</keyword>
<evidence type="ECO:0000313" key="2">
    <source>
        <dbReference type="EMBL" id="PWU46944.1"/>
    </source>
</evidence>
<keyword evidence="1" id="KW-1133">Transmembrane helix</keyword>
<comment type="caution">
    <text evidence="2">The sequence shown here is derived from an EMBL/GenBank/DDBJ whole genome shotgun (WGS) entry which is preliminary data.</text>
</comment>
<evidence type="ECO:0000313" key="3">
    <source>
        <dbReference type="Proteomes" id="UP000245683"/>
    </source>
</evidence>
<feature type="transmembrane region" description="Helical" evidence="1">
    <location>
        <begin position="109"/>
        <end position="126"/>
    </location>
</feature>
<dbReference type="OrthoDB" id="4948328at2"/>
<dbReference type="RefSeq" id="WP_109945531.1">
    <property type="nucleotide sequence ID" value="NZ_QGGF01000133.1"/>
</dbReference>
<accession>A0A317K3P7</accession>